<comment type="caution">
    <text evidence="8">The sequence shown here is derived from an EMBL/GenBank/DDBJ whole genome shotgun (WGS) entry which is preliminary data.</text>
</comment>
<dbReference type="Pfam" id="PF13589">
    <property type="entry name" value="HATPase_c_3"/>
    <property type="match status" value="1"/>
</dbReference>
<dbReference type="GO" id="GO:0004519">
    <property type="term" value="F:endonuclease activity"/>
    <property type="evidence" value="ECO:0007669"/>
    <property type="project" value="UniProtKB-KW"/>
</dbReference>
<sequence>MADVIELLSEHIANQIAAGEVVQRPASAVKELLENAIDAGATDIQLIVKDAGKELIQVTDNGKGMSPTDARMSFERHATSKIKSIEDLFTIRTMGFRGEALASIAAVAQVEMKTRRHDVEAGTRIVIEGTDVKVQEPCATRPGTSISVKNLFYNVPARRNFLKSTTTEMRNVLDEFTRVALANPSIGFRLWNNGTEQHRLEPGTLKARIVALMGASYEKNLVPVEQRTDLLNIYGFVGKPQASTRTRGMQFFFINGRFIKHPYLNHAVVQAYEGLIEKDSFPFYVLFLEADPARVDVNVHPTKQEVKFEDDRLMYSYLGAAVKHSLARYNIAPSLDFTLNPEIQRLSSVNLPVTDRQREETQKGYLFNTFSGGGQAHAIERNDSLRHWKELYEIAATPAAMNIAGAQPPPAEQQGAAFGDSEGKGKSNMMLIQGAMLATTVKSGMMLIHIRRAQERICYERLLREWNTESAASQRVLFPASYEFNAQDALLLQDALPDLARIGFDISALGKNTFAVQGIPPGLPAGEEKNAMDEVVEQLKHEAPDAVSRRTDMLLAGMARRMSLSTQGMNQPENQQALIDELFACTQPELTPDGKKTFVLLKKEELEGMLG</sequence>
<dbReference type="SMART" id="SM00853">
    <property type="entry name" value="MutL_C"/>
    <property type="match status" value="1"/>
</dbReference>
<dbReference type="SUPFAM" id="SSF54211">
    <property type="entry name" value="Ribosomal protein S5 domain 2-like"/>
    <property type="match status" value="1"/>
</dbReference>
<dbReference type="SMART" id="SM01340">
    <property type="entry name" value="DNA_mis_repair"/>
    <property type="match status" value="1"/>
</dbReference>
<dbReference type="NCBIfam" id="TIGR00585">
    <property type="entry name" value="mutl"/>
    <property type="match status" value="1"/>
</dbReference>
<name>A0ABP8NF35_9BACT</name>
<dbReference type="Proteomes" id="UP001500067">
    <property type="component" value="Unassembled WGS sequence"/>
</dbReference>
<evidence type="ECO:0000259" key="7">
    <source>
        <dbReference type="SMART" id="SM01340"/>
    </source>
</evidence>
<dbReference type="Gene3D" id="3.30.1370.100">
    <property type="entry name" value="MutL, C-terminal domain, regulatory subdomain"/>
    <property type="match status" value="1"/>
</dbReference>
<evidence type="ECO:0000256" key="2">
    <source>
        <dbReference type="ARBA" id="ARBA00021975"/>
    </source>
</evidence>
<dbReference type="PANTHER" id="PTHR10073">
    <property type="entry name" value="DNA MISMATCH REPAIR PROTEIN MLH, PMS, MUTL"/>
    <property type="match status" value="1"/>
</dbReference>
<dbReference type="SUPFAM" id="SSF118116">
    <property type="entry name" value="DNA mismatch repair protein MutL"/>
    <property type="match status" value="1"/>
</dbReference>
<dbReference type="InterPro" id="IPR020568">
    <property type="entry name" value="Ribosomal_Su5_D2-typ_SF"/>
</dbReference>
<evidence type="ECO:0000256" key="5">
    <source>
        <dbReference type="HAMAP-Rule" id="MF_00149"/>
    </source>
</evidence>
<dbReference type="RefSeq" id="WP_345080758.1">
    <property type="nucleotide sequence ID" value="NZ_BAABFA010000009.1"/>
</dbReference>
<feature type="domain" description="DNA mismatch repair protein S5" evidence="7">
    <location>
        <begin position="209"/>
        <end position="327"/>
    </location>
</feature>
<dbReference type="InterPro" id="IPR042120">
    <property type="entry name" value="MutL_C_dimsub"/>
</dbReference>
<keyword evidence="8" id="KW-0255">Endonuclease</keyword>
<dbReference type="Pfam" id="PF08676">
    <property type="entry name" value="MutL_C"/>
    <property type="match status" value="1"/>
</dbReference>
<dbReference type="InterPro" id="IPR020667">
    <property type="entry name" value="DNA_mismatch_repair_MutL"/>
</dbReference>
<dbReference type="Gene3D" id="3.30.230.10">
    <property type="match status" value="1"/>
</dbReference>
<dbReference type="CDD" id="cd16926">
    <property type="entry name" value="HATPase_MutL-MLH-PMS-like"/>
    <property type="match status" value="1"/>
</dbReference>
<dbReference type="SUPFAM" id="SSF55874">
    <property type="entry name" value="ATPase domain of HSP90 chaperone/DNA topoisomerase II/histidine kinase"/>
    <property type="match status" value="1"/>
</dbReference>
<dbReference type="HAMAP" id="MF_00149">
    <property type="entry name" value="DNA_mis_repair"/>
    <property type="match status" value="1"/>
</dbReference>
<organism evidence="8 9">
    <name type="scientific">Nemorincola caseinilytica</name>
    <dbReference type="NCBI Taxonomy" id="2054315"/>
    <lineage>
        <taxon>Bacteria</taxon>
        <taxon>Pseudomonadati</taxon>
        <taxon>Bacteroidota</taxon>
        <taxon>Chitinophagia</taxon>
        <taxon>Chitinophagales</taxon>
        <taxon>Chitinophagaceae</taxon>
        <taxon>Nemorincola</taxon>
    </lineage>
</organism>
<dbReference type="PROSITE" id="PS00058">
    <property type="entry name" value="DNA_MISMATCH_REPAIR_1"/>
    <property type="match status" value="1"/>
</dbReference>
<evidence type="ECO:0000313" key="8">
    <source>
        <dbReference type="EMBL" id="GAA4464294.1"/>
    </source>
</evidence>
<dbReference type="InterPro" id="IPR014790">
    <property type="entry name" value="MutL_C"/>
</dbReference>
<dbReference type="InterPro" id="IPR014762">
    <property type="entry name" value="DNA_mismatch_repair_CS"/>
</dbReference>
<keyword evidence="3 5" id="KW-0227">DNA damage</keyword>
<dbReference type="Gene3D" id="3.30.1540.20">
    <property type="entry name" value="MutL, C-terminal domain, dimerisation subdomain"/>
    <property type="match status" value="1"/>
</dbReference>
<proteinExistence type="inferred from homology"/>
<dbReference type="CDD" id="cd00782">
    <property type="entry name" value="MutL_Trans"/>
    <property type="match status" value="1"/>
</dbReference>
<dbReference type="InterPro" id="IPR014721">
    <property type="entry name" value="Ribsml_uS5_D2-typ_fold_subgr"/>
</dbReference>
<dbReference type="Pfam" id="PF01119">
    <property type="entry name" value="DNA_mis_repair"/>
    <property type="match status" value="1"/>
</dbReference>
<dbReference type="PANTHER" id="PTHR10073:SF12">
    <property type="entry name" value="DNA MISMATCH REPAIR PROTEIN MLH1"/>
    <property type="match status" value="1"/>
</dbReference>
<comment type="similarity">
    <text evidence="1 5">Belongs to the DNA mismatch repair MutL/HexB family.</text>
</comment>
<gene>
    <name evidence="5 8" type="primary">mutL</name>
    <name evidence="8" type="ORF">GCM10023093_14330</name>
</gene>
<dbReference type="InterPro" id="IPR013507">
    <property type="entry name" value="DNA_mismatch_S5_2-like"/>
</dbReference>
<dbReference type="InterPro" id="IPR037198">
    <property type="entry name" value="MutL_C_sf"/>
</dbReference>
<evidence type="ECO:0000256" key="4">
    <source>
        <dbReference type="ARBA" id="ARBA00023204"/>
    </source>
</evidence>
<reference evidence="9" key="1">
    <citation type="journal article" date="2019" name="Int. J. Syst. Evol. Microbiol.">
        <title>The Global Catalogue of Microorganisms (GCM) 10K type strain sequencing project: providing services to taxonomists for standard genome sequencing and annotation.</title>
        <authorList>
            <consortium name="The Broad Institute Genomics Platform"/>
            <consortium name="The Broad Institute Genome Sequencing Center for Infectious Disease"/>
            <person name="Wu L."/>
            <person name="Ma J."/>
        </authorList>
    </citation>
    <scope>NUCLEOTIDE SEQUENCE [LARGE SCALE GENOMIC DNA]</scope>
    <source>
        <strain evidence="9">JCM 32105</strain>
    </source>
</reference>
<evidence type="ECO:0000256" key="1">
    <source>
        <dbReference type="ARBA" id="ARBA00006082"/>
    </source>
</evidence>
<keyword evidence="8" id="KW-0378">Hydrolase</keyword>
<evidence type="ECO:0000259" key="6">
    <source>
        <dbReference type="SMART" id="SM00853"/>
    </source>
</evidence>
<protein>
    <recommendedName>
        <fullName evidence="2 5">DNA mismatch repair protein MutL</fullName>
    </recommendedName>
</protein>
<dbReference type="InterPro" id="IPR036890">
    <property type="entry name" value="HATPase_C_sf"/>
</dbReference>
<accession>A0ABP8NF35</accession>
<keyword evidence="4 5" id="KW-0234">DNA repair</keyword>
<dbReference type="EMBL" id="BAABFA010000009">
    <property type="protein sequence ID" value="GAA4464294.1"/>
    <property type="molecule type" value="Genomic_DNA"/>
</dbReference>
<feature type="domain" description="MutL C-terminal dimerisation" evidence="6">
    <location>
        <begin position="430"/>
        <end position="564"/>
    </location>
</feature>
<dbReference type="InterPro" id="IPR038973">
    <property type="entry name" value="MutL/Mlh/Pms-like"/>
</dbReference>
<dbReference type="InterPro" id="IPR042121">
    <property type="entry name" value="MutL_C_regsub"/>
</dbReference>
<evidence type="ECO:0000256" key="3">
    <source>
        <dbReference type="ARBA" id="ARBA00022763"/>
    </source>
</evidence>
<evidence type="ECO:0000313" key="9">
    <source>
        <dbReference type="Proteomes" id="UP001500067"/>
    </source>
</evidence>
<keyword evidence="8" id="KW-0540">Nuclease</keyword>
<comment type="function">
    <text evidence="5">This protein is involved in the repair of mismatches in DNA. It is required for dam-dependent methyl-directed DNA mismatch repair. May act as a 'molecular matchmaker', a protein that promotes the formation of a stable complex between two or more DNA-binding proteins in an ATP-dependent manner without itself being part of a final effector complex.</text>
</comment>
<keyword evidence="9" id="KW-1185">Reference proteome</keyword>
<dbReference type="Gene3D" id="3.30.565.10">
    <property type="entry name" value="Histidine kinase-like ATPase, C-terminal domain"/>
    <property type="match status" value="1"/>
</dbReference>
<dbReference type="InterPro" id="IPR002099">
    <property type="entry name" value="MutL/Mlh/PMS"/>
</dbReference>